<evidence type="ECO:0000313" key="4">
    <source>
        <dbReference type="Proteomes" id="UP001597294"/>
    </source>
</evidence>
<dbReference type="PANTHER" id="PTHR10907:SF47">
    <property type="entry name" value="REGUCALCIN"/>
    <property type="match status" value="1"/>
</dbReference>
<dbReference type="SUPFAM" id="SSF63829">
    <property type="entry name" value="Calcium-dependent phosphotriesterase"/>
    <property type="match status" value="1"/>
</dbReference>
<evidence type="ECO:0000256" key="1">
    <source>
        <dbReference type="ARBA" id="ARBA00008853"/>
    </source>
</evidence>
<evidence type="ECO:0000313" key="3">
    <source>
        <dbReference type="EMBL" id="MFD2207552.1"/>
    </source>
</evidence>
<dbReference type="GO" id="GO:0016787">
    <property type="term" value="F:hydrolase activity"/>
    <property type="evidence" value="ECO:0007669"/>
    <property type="project" value="UniProtKB-KW"/>
</dbReference>
<evidence type="ECO:0000259" key="2">
    <source>
        <dbReference type="Pfam" id="PF08450"/>
    </source>
</evidence>
<dbReference type="EMBL" id="JBHUII010000011">
    <property type="protein sequence ID" value="MFD2207552.1"/>
    <property type="molecule type" value="Genomic_DNA"/>
</dbReference>
<protein>
    <submittedName>
        <fullName evidence="3">SMP-30/gluconolactonase/LRE family protein</fullName>
        <ecNumber evidence="3">3.1.1.99</ecNumber>
    </submittedName>
</protein>
<dbReference type="InterPro" id="IPR011042">
    <property type="entry name" value="6-blade_b-propeller_TolB-like"/>
</dbReference>
<comment type="similarity">
    <text evidence="1">Belongs to the SMP-30/CGR1 family.</text>
</comment>
<dbReference type="Pfam" id="PF08450">
    <property type="entry name" value="SGL"/>
    <property type="match status" value="1"/>
</dbReference>
<dbReference type="InterPro" id="IPR013658">
    <property type="entry name" value="SGL"/>
</dbReference>
<name>A0ABW5BN38_9PROT</name>
<comment type="caution">
    <text evidence="3">The sequence shown here is derived from an EMBL/GenBank/DDBJ whole genome shotgun (WGS) entry which is preliminary data.</text>
</comment>
<dbReference type="PRINTS" id="PR01790">
    <property type="entry name" value="SMP30FAMILY"/>
</dbReference>
<dbReference type="InterPro" id="IPR005511">
    <property type="entry name" value="SMP-30"/>
</dbReference>
<proteinExistence type="inferred from homology"/>
<dbReference type="RefSeq" id="WP_380254283.1">
    <property type="nucleotide sequence ID" value="NZ_JBHUII010000011.1"/>
</dbReference>
<dbReference type="Proteomes" id="UP001597294">
    <property type="component" value="Unassembled WGS sequence"/>
</dbReference>
<keyword evidence="4" id="KW-1185">Reference proteome</keyword>
<organism evidence="3 4">
    <name type="scientific">Kiloniella antarctica</name>
    <dbReference type="NCBI Taxonomy" id="1550907"/>
    <lineage>
        <taxon>Bacteria</taxon>
        <taxon>Pseudomonadati</taxon>
        <taxon>Pseudomonadota</taxon>
        <taxon>Alphaproteobacteria</taxon>
        <taxon>Rhodospirillales</taxon>
        <taxon>Kiloniellaceae</taxon>
        <taxon>Kiloniella</taxon>
    </lineage>
</organism>
<reference evidence="4" key="1">
    <citation type="journal article" date="2019" name="Int. J. Syst. Evol. Microbiol.">
        <title>The Global Catalogue of Microorganisms (GCM) 10K type strain sequencing project: providing services to taxonomists for standard genome sequencing and annotation.</title>
        <authorList>
            <consortium name="The Broad Institute Genomics Platform"/>
            <consortium name="The Broad Institute Genome Sequencing Center for Infectious Disease"/>
            <person name="Wu L."/>
            <person name="Ma J."/>
        </authorList>
    </citation>
    <scope>NUCLEOTIDE SEQUENCE [LARGE SCALE GENOMIC DNA]</scope>
    <source>
        <strain evidence="4">CGMCC 4.7192</strain>
    </source>
</reference>
<gene>
    <name evidence="3" type="ORF">ACFSKO_18190</name>
</gene>
<keyword evidence="3" id="KW-0378">Hydrolase</keyword>
<feature type="domain" description="SMP-30/Gluconolactonase/LRE-like region" evidence="2">
    <location>
        <begin position="15"/>
        <end position="262"/>
    </location>
</feature>
<dbReference type="Gene3D" id="2.120.10.30">
    <property type="entry name" value="TolB, C-terminal domain"/>
    <property type="match status" value="1"/>
</dbReference>
<dbReference type="EC" id="3.1.1.99" evidence="3"/>
<accession>A0ABW5BN38</accession>
<dbReference type="PANTHER" id="PTHR10907">
    <property type="entry name" value="REGUCALCIN"/>
    <property type="match status" value="1"/>
</dbReference>
<sequence length="296" mass="32747">MSNELICVADVKNTLGEGPVWDEVENTLYWVDITEQKLFRYAPSTRKIDVWKTPSKFGSFALRQNTSGMIIATKNGIVLYDLQTGIEEQISSVEDELIENRMNDGKCDPVGRFWCGTIHEVSDPALRKPIASVYRVTPDRQVRKMLNGIKTSNGFAWSPDGKTMYFADTPTQTISAYDYCLETGRISWGRTFATVPKENGRPDGATVDAEGCLWSAHFAGGQVTRYSPEGDILQVIHLPVRNVTSCIFGGGDLSTLYITTAREDLTPQELEEQPSAGGLFAIKPGVSGLKMNRFNG</sequence>